<dbReference type="RefSeq" id="XP_002669948.1">
    <property type="nucleotide sequence ID" value="XM_002669902.1"/>
</dbReference>
<organism evidence="2">
    <name type="scientific">Naegleria gruberi</name>
    <name type="common">Amoeba</name>
    <dbReference type="NCBI Taxonomy" id="5762"/>
    <lineage>
        <taxon>Eukaryota</taxon>
        <taxon>Discoba</taxon>
        <taxon>Heterolobosea</taxon>
        <taxon>Tetramitia</taxon>
        <taxon>Eutetramitia</taxon>
        <taxon>Vahlkampfiidae</taxon>
        <taxon>Naegleria</taxon>
    </lineage>
</organism>
<dbReference type="SUPFAM" id="SSF50985">
    <property type="entry name" value="RCC1/BLIP-II"/>
    <property type="match status" value="1"/>
</dbReference>
<evidence type="ECO:0000313" key="1">
    <source>
        <dbReference type="EMBL" id="EFC37204.1"/>
    </source>
</evidence>
<evidence type="ECO:0000313" key="2">
    <source>
        <dbReference type="Proteomes" id="UP000006671"/>
    </source>
</evidence>
<dbReference type="VEuPathDB" id="AmoebaDB:NAEGRDRAFT_75171"/>
<dbReference type="InterPro" id="IPR009091">
    <property type="entry name" value="RCC1/BLIP-II"/>
</dbReference>
<keyword evidence="2" id="KW-1185">Reference proteome</keyword>
<dbReference type="EMBL" id="GG738921">
    <property type="protein sequence ID" value="EFC37204.1"/>
    <property type="molecule type" value="Genomic_DNA"/>
</dbReference>
<dbReference type="GeneID" id="8856835"/>
<protein>
    <submittedName>
        <fullName evidence="1">Predicted protein</fullName>
    </submittedName>
</protein>
<dbReference type="Pfam" id="PF00415">
    <property type="entry name" value="RCC1"/>
    <property type="match status" value="1"/>
</dbReference>
<dbReference type="InParanoid" id="D2W1C8"/>
<dbReference type="InterPro" id="IPR000408">
    <property type="entry name" value="Reg_chr_condens"/>
</dbReference>
<sequence>MDEKYSDEYYATRYLKVLPRTIEEVVIRNAQPDTTHNVKWHHQHYVSVTDDHEAKLFFDYQIQKAKPYSILKEEMGQTGTDDKNSLDYTKQIKAKKVVVPEGVQAFGSAYSGYGHTYFVTVPDKRLYFCGNTGLAQFAKQPSDSEHDIHTPVEIASPLVKGKSVKLIASGYAYCIVIFEDDSGVVFGSNDYQQLGYATPNKIYDPMPLTVPTNSKIKAISAGQWVSLICTENNELYITGNLGSAQMHSGWTKIDLSLHGINPSSLFDAYLIQNKVAILAKGGPSKFEIQLSDIDFKQSGDLILKRNVKYRVYPSVISGNGTADYNVLFYEDENNVGTHFIYKFNEKTDLCDVTIITLSDGFSTLEGLEEEFTAKTTV</sequence>
<dbReference type="Gene3D" id="2.130.10.30">
    <property type="entry name" value="Regulator of chromosome condensation 1/beta-lactamase-inhibitor protein II"/>
    <property type="match status" value="1"/>
</dbReference>
<dbReference type="GO" id="GO:0005085">
    <property type="term" value="F:guanyl-nucleotide exchange factor activity"/>
    <property type="evidence" value="ECO:0007669"/>
    <property type="project" value="TreeGrafter"/>
</dbReference>
<gene>
    <name evidence="1" type="ORF">NAEGRDRAFT_75171</name>
</gene>
<dbReference type="GO" id="GO:0005737">
    <property type="term" value="C:cytoplasm"/>
    <property type="evidence" value="ECO:0007669"/>
    <property type="project" value="TreeGrafter"/>
</dbReference>
<dbReference type="PANTHER" id="PTHR45982:SF1">
    <property type="entry name" value="REGULATOR OF CHROMOSOME CONDENSATION"/>
    <property type="match status" value="1"/>
</dbReference>
<dbReference type="Proteomes" id="UP000006671">
    <property type="component" value="Unassembled WGS sequence"/>
</dbReference>
<accession>D2W1C8</accession>
<dbReference type="OrthoDB" id="297375at2759"/>
<proteinExistence type="predicted"/>
<name>D2W1C8_NAEGR</name>
<dbReference type="PANTHER" id="PTHR45982">
    <property type="entry name" value="REGULATOR OF CHROMOSOME CONDENSATION"/>
    <property type="match status" value="1"/>
</dbReference>
<reference evidence="1 2" key="1">
    <citation type="journal article" date="2010" name="Cell">
        <title>The genome of Naegleria gruberi illuminates early eukaryotic versatility.</title>
        <authorList>
            <person name="Fritz-Laylin L.K."/>
            <person name="Prochnik S.E."/>
            <person name="Ginger M.L."/>
            <person name="Dacks J.B."/>
            <person name="Carpenter M.L."/>
            <person name="Field M.C."/>
            <person name="Kuo A."/>
            <person name="Paredez A."/>
            <person name="Chapman J."/>
            <person name="Pham J."/>
            <person name="Shu S."/>
            <person name="Neupane R."/>
            <person name="Cipriano M."/>
            <person name="Mancuso J."/>
            <person name="Tu H."/>
            <person name="Salamov A."/>
            <person name="Lindquist E."/>
            <person name="Shapiro H."/>
            <person name="Lucas S."/>
            <person name="Grigoriev I.V."/>
            <person name="Cande W.Z."/>
            <person name="Fulton C."/>
            <person name="Rokhsar D.S."/>
            <person name="Dawson S.C."/>
        </authorList>
    </citation>
    <scope>NUCLEOTIDE SEQUENCE [LARGE SCALE GENOMIC DNA]</scope>
    <source>
        <strain evidence="1 2">NEG-M</strain>
    </source>
</reference>
<dbReference type="KEGG" id="ngr:NAEGRDRAFT_75171"/>
<dbReference type="InterPro" id="IPR051553">
    <property type="entry name" value="Ran_GTPase-activating"/>
</dbReference>
<dbReference type="AlphaFoldDB" id="D2W1C8"/>